<accession>A0A1H7B1R3</accession>
<name>A0A1H7B1R3_9BACT</name>
<dbReference type="Pfam" id="PF00011">
    <property type="entry name" value="HSP20"/>
    <property type="match status" value="1"/>
</dbReference>
<keyword evidence="5" id="KW-1185">Reference proteome</keyword>
<dbReference type="Gene3D" id="2.60.40.790">
    <property type="match status" value="1"/>
</dbReference>
<dbReference type="InterPro" id="IPR008978">
    <property type="entry name" value="HSP20-like_chaperone"/>
</dbReference>
<dbReference type="CDD" id="cd06464">
    <property type="entry name" value="ACD_sHsps-like"/>
    <property type="match status" value="1"/>
</dbReference>
<reference evidence="5" key="1">
    <citation type="submission" date="2016-10" db="EMBL/GenBank/DDBJ databases">
        <authorList>
            <person name="Varghese N."/>
            <person name="Submissions S."/>
        </authorList>
    </citation>
    <scope>NUCLEOTIDE SEQUENCE [LARGE SCALE GENOMIC DNA]</scope>
    <source>
        <strain evidence="5">IBRC-M 10761</strain>
    </source>
</reference>
<dbReference type="AlphaFoldDB" id="A0A1H7B1R3"/>
<evidence type="ECO:0000313" key="5">
    <source>
        <dbReference type="Proteomes" id="UP000199403"/>
    </source>
</evidence>
<dbReference type="OrthoDB" id="9814487at2"/>
<dbReference type="InterPro" id="IPR031107">
    <property type="entry name" value="Small_HSP"/>
</dbReference>
<feature type="domain" description="SHSP" evidence="3">
    <location>
        <begin position="35"/>
        <end position="149"/>
    </location>
</feature>
<protein>
    <submittedName>
        <fullName evidence="4">HSP20 family protein</fullName>
    </submittedName>
</protein>
<proteinExistence type="inferred from homology"/>
<evidence type="ECO:0000256" key="1">
    <source>
        <dbReference type="PROSITE-ProRule" id="PRU00285"/>
    </source>
</evidence>
<dbReference type="SUPFAM" id="SSF49764">
    <property type="entry name" value="HSP20-like chaperones"/>
    <property type="match status" value="1"/>
</dbReference>
<dbReference type="PROSITE" id="PS01031">
    <property type="entry name" value="SHSP"/>
    <property type="match status" value="1"/>
</dbReference>
<evidence type="ECO:0000313" key="4">
    <source>
        <dbReference type="EMBL" id="SEJ71418.1"/>
    </source>
</evidence>
<dbReference type="EMBL" id="FNZH01000009">
    <property type="protein sequence ID" value="SEJ71418.1"/>
    <property type="molecule type" value="Genomic_DNA"/>
</dbReference>
<sequence length="149" mass="17193">MKSPVKFRDNFWPRTFSDFFESENLPEWSKRFYDGESKFEIPSVNIKENESDFQVEVAAPGFEKKDFKIDCSDGMLTLQAEREEKKEAAEKGEMKRREFSYSSIKRSFNLPANIDEEGISARYENGILHLQLPKVKSAEAPPAKTIKVG</sequence>
<evidence type="ECO:0000256" key="2">
    <source>
        <dbReference type="RuleBase" id="RU003616"/>
    </source>
</evidence>
<dbReference type="STRING" id="1416801.SAMN05192553_10978"/>
<dbReference type="PANTHER" id="PTHR11527">
    <property type="entry name" value="HEAT-SHOCK PROTEIN 20 FAMILY MEMBER"/>
    <property type="match status" value="1"/>
</dbReference>
<organism evidence="4 5">
    <name type="scientific">Cyclobacterium xiamenense</name>
    <dbReference type="NCBI Taxonomy" id="1297121"/>
    <lineage>
        <taxon>Bacteria</taxon>
        <taxon>Pseudomonadati</taxon>
        <taxon>Bacteroidota</taxon>
        <taxon>Cytophagia</taxon>
        <taxon>Cytophagales</taxon>
        <taxon>Cyclobacteriaceae</taxon>
        <taxon>Cyclobacterium</taxon>
    </lineage>
</organism>
<evidence type="ECO:0000259" key="3">
    <source>
        <dbReference type="PROSITE" id="PS01031"/>
    </source>
</evidence>
<dbReference type="InterPro" id="IPR002068">
    <property type="entry name" value="A-crystallin/Hsp20_dom"/>
</dbReference>
<comment type="similarity">
    <text evidence="1 2">Belongs to the small heat shock protein (HSP20) family.</text>
</comment>
<gene>
    <name evidence="4" type="ORF">SAMN05192553_10978</name>
</gene>
<dbReference type="Proteomes" id="UP000199403">
    <property type="component" value="Unassembled WGS sequence"/>
</dbReference>